<organism evidence="1">
    <name type="scientific">Medicago truncatula</name>
    <name type="common">Barrel medic</name>
    <name type="synonym">Medicago tribuloides</name>
    <dbReference type="NCBI Taxonomy" id="3880"/>
    <lineage>
        <taxon>Eukaryota</taxon>
        <taxon>Viridiplantae</taxon>
        <taxon>Streptophyta</taxon>
        <taxon>Embryophyta</taxon>
        <taxon>Tracheophyta</taxon>
        <taxon>Spermatophyta</taxon>
        <taxon>Magnoliopsida</taxon>
        <taxon>eudicotyledons</taxon>
        <taxon>Gunneridae</taxon>
        <taxon>Pentapetalae</taxon>
        <taxon>rosids</taxon>
        <taxon>fabids</taxon>
        <taxon>Fabales</taxon>
        <taxon>Fabaceae</taxon>
        <taxon>Papilionoideae</taxon>
        <taxon>50 kb inversion clade</taxon>
        <taxon>NPAAA clade</taxon>
        <taxon>Hologalegina</taxon>
        <taxon>IRL clade</taxon>
        <taxon>Trifolieae</taxon>
        <taxon>Medicago</taxon>
    </lineage>
</organism>
<dbReference type="EMBL" id="PSQE01000001">
    <property type="protein sequence ID" value="RHN78191.1"/>
    <property type="molecule type" value="Genomic_DNA"/>
</dbReference>
<gene>
    <name evidence="2" type="ORF">MtrunA17_Chr1g0162831</name>
</gene>
<reference evidence="2" key="3">
    <citation type="journal article" date="2018" name="Nat. Plants">
        <title>Whole-genome landscape of Medicago truncatula symbiotic genes.</title>
        <authorList>
            <person name="Pecrix Y."/>
            <person name="Gamas P."/>
            <person name="Carrere S."/>
        </authorList>
    </citation>
    <scope>NUCLEOTIDE SEQUENCE</scope>
    <source>
        <tissue evidence="2">Leaves</tissue>
    </source>
</reference>
<reference evidence="1" key="1">
    <citation type="submission" date="2012-05" db="EMBL/GenBank/DDBJ databases">
        <authorList>
            <person name="Krishnakumar V."/>
            <person name="Cheung F."/>
            <person name="Xiao Y."/>
            <person name="Chan A."/>
            <person name="Moskal W.A."/>
            <person name="Town C.D."/>
        </authorList>
    </citation>
    <scope>NUCLEOTIDE SEQUENCE</scope>
</reference>
<proteinExistence type="evidence at transcript level"/>
<evidence type="ECO:0000313" key="3">
    <source>
        <dbReference type="Proteomes" id="UP000265566"/>
    </source>
</evidence>
<name>I3T9J3_MEDTR</name>
<dbReference type="EMBL" id="BT149391">
    <property type="protein sequence ID" value="AFK49185.1"/>
    <property type="molecule type" value="mRNA"/>
</dbReference>
<evidence type="ECO:0000313" key="1">
    <source>
        <dbReference type="EMBL" id="AFK49185.1"/>
    </source>
</evidence>
<accession>I3T9J3</accession>
<sequence length="114" mass="13010">MIFLFKKHINITNHMISQIITNIQRFNVTEFRKLGEDIFVEIFEVLLDLTRIDWLTVWIDAGGDDVGTLVHVGEEKSWGDCGSVVETRATVAVTTRADLEVERAVYSVFFCAED</sequence>
<reference evidence="3" key="2">
    <citation type="journal article" date="2018" name="Nat. Plants">
        <title>Whole-genome landscape of Medicago truncatula symbiotic genes.</title>
        <authorList>
            <person name="Pecrix Y."/>
            <person name="Staton S.E."/>
            <person name="Sallet E."/>
            <person name="Lelandais-Briere C."/>
            <person name="Moreau S."/>
            <person name="Carrere S."/>
            <person name="Blein T."/>
            <person name="Jardinaud M.F."/>
            <person name="Latrasse D."/>
            <person name="Zouine M."/>
            <person name="Zahm M."/>
            <person name="Kreplak J."/>
            <person name="Mayjonade B."/>
            <person name="Satge C."/>
            <person name="Perez M."/>
            <person name="Cauet S."/>
            <person name="Marande W."/>
            <person name="Chantry-Darmon C."/>
            <person name="Lopez-Roques C."/>
            <person name="Bouchez O."/>
            <person name="Berard A."/>
            <person name="Debelle F."/>
            <person name="Munos S."/>
            <person name="Bendahmane A."/>
            <person name="Berges H."/>
            <person name="Niebel A."/>
            <person name="Buitink J."/>
            <person name="Frugier F."/>
            <person name="Benhamed M."/>
            <person name="Crespi M."/>
            <person name="Gouzy J."/>
            <person name="Gamas P."/>
        </authorList>
    </citation>
    <scope>NUCLEOTIDE SEQUENCE [LARGE SCALE GENOMIC DNA]</scope>
    <source>
        <strain evidence="3">cv. Jemalong A17</strain>
    </source>
</reference>
<evidence type="ECO:0000313" key="2">
    <source>
        <dbReference type="EMBL" id="RHN78191.1"/>
    </source>
</evidence>
<dbReference type="Proteomes" id="UP000265566">
    <property type="component" value="Chromosome 1"/>
</dbReference>
<dbReference type="Gramene" id="rna1721">
    <property type="protein sequence ID" value="RHN78191.1"/>
    <property type="gene ID" value="gene1721"/>
</dbReference>
<protein>
    <submittedName>
        <fullName evidence="1">Uncharacterized protein</fullName>
    </submittedName>
</protein>
<dbReference type="AlphaFoldDB" id="I3T9J3"/>